<sequence>MDFADLTLADWRRLDTGAATRLAEQIADRVGGRLSAVTSAEYRGAALHQALIEREQDLYALVPGGRTEVGYDVDRWQPADHMLAWYKEETIGGRFGFPDDPREILRERLSPRRAVTLPAFLLAVESERLTDPVDETPQALAGRGLRMPSPDEWEHACGLGSPTLWWWAEHCPFERSPYPYADGPHRRRNPLGLHIAHEVYDSEITSDPAVVKGGDGGEAVCGGYGSFVEWLPLATASRNPGMAEFVLGEGAGMYEEFCVRPVIEL</sequence>
<name>A0A941IFH5_9ACTN</name>
<dbReference type="Proteomes" id="UP000676325">
    <property type="component" value="Unassembled WGS sequence"/>
</dbReference>
<gene>
    <name evidence="1" type="ORF">KDK95_08485</name>
</gene>
<comment type="caution">
    <text evidence="1">The sequence shown here is derived from an EMBL/GenBank/DDBJ whole genome shotgun (WGS) entry which is preliminary data.</text>
</comment>
<evidence type="ECO:0000313" key="2">
    <source>
        <dbReference type="Proteomes" id="UP000676325"/>
    </source>
</evidence>
<dbReference type="AlphaFoldDB" id="A0A941IFH5"/>
<evidence type="ECO:0000313" key="1">
    <source>
        <dbReference type="EMBL" id="MBR7826335.1"/>
    </source>
</evidence>
<protein>
    <recommendedName>
        <fullName evidence="3">Sulfatase-modifying factor enzyme domain-containing protein</fullName>
    </recommendedName>
</protein>
<keyword evidence="2" id="KW-1185">Reference proteome</keyword>
<evidence type="ECO:0008006" key="3">
    <source>
        <dbReference type="Google" id="ProtNLM"/>
    </source>
</evidence>
<proteinExistence type="predicted"/>
<dbReference type="EMBL" id="JAGSOH010000016">
    <property type="protein sequence ID" value="MBR7826335.1"/>
    <property type="molecule type" value="Genomic_DNA"/>
</dbReference>
<reference evidence="1" key="1">
    <citation type="submission" date="2021-04" db="EMBL/GenBank/DDBJ databases">
        <title>Genome based classification of Actinospica acidithermotolerans sp. nov., an actinobacterium isolated from an Indonesian hot spring.</title>
        <authorList>
            <person name="Kusuma A.B."/>
            <person name="Putra K.E."/>
            <person name="Nafisah S."/>
            <person name="Loh J."/>
            <person name="Nouioui I."/>
            <person name="Goodfellow M."/>
        </authorList>
    </citation>
    <scope>NUCLEOTIDE SEQUENCE</scope>
    <source>
        <strain evidence="1">MGRD01-02</strain>
    </source>
</reference>
<dbReference type="RefSeq" id="WP_212517486.1">
    <property type="nucleotide sequence ID" value="NZ_JAGSOH010000016.1"/>
</dbReference>
<accession>A0A941IFH5</accession>
<organism evidence="1 2">
    <name type="scientific">Actinospica acidithermotolerans</name>
    <dbReference type="NCBI Taxonomy" id="2828514"/>
    <lineage>
        <taxon>Bacteria</taxon>
        <taxon>Bacillati</taxon>
        <taxon>Actinomycetota</taxon>
        <taxon>Actinomycetes</taxon>
        <taxon>Catenulisporales</taxon>
        <taxon>Actinospicaceae</taxon>
        <taxon>Actinospica</taxon>
    </lineage>
</organism>